<reference evidence="2 3" key="1">
    <citation type="submission" date="2019-04" db="EMBL/GenBank/DDBJ databases">
        <title>Pedobacter sp. AR-2-6 sp. nov., isolated from Arctic soil.</title>
        <authorList>
            <person name="Dahal R.H."/>
            <person name="Kim D.-U."/>
        </authorList>
    </citation>
    <scope>NUCLEOTIDE SEQUENCE [LARGE SCALE GENOMIC DNA]</scope>
    <source>
        <strain evidence="2 3">AR-2-6</strain>
    </source>
</reference>
<comment type="caution">
    <text evidence="2">The sequence shown here is derived from an EMBL/GenBank/DDBJ whole genome shotgun (WGS) entry which is preliminary data.</text>
</comment>
<dbReference type="EMBL" id="SWBO01000001">
    <property type="protein sequence ID" value="TKC03055.1"/>
    <property type="molecule type" value="Genomic_DNA"/>
</dbReference>
<protein>
    <recommendedName>
        <fullName evidence="4">MetA-pathway of phenol degradation</fullName>
    </recommendedName>
</protein>
<feature type="signal peptide" evidence="1">
    <location>
        <begin position="1"/>
        <end position="21"/>
    </location>
</feature>
<feature type="chain" id="PRO_5020498716" description="MetA-pathway of phenol degradation" evidence="1">
    <location>
        <begin position="22"/>
        <end position="283"/>
    </location>
</feature>
<keyword evidence="1" id="KW-0732">Signal</keyword>
<evidence type="ECO:0000313" key="3">
    <source>
        <dbReference type="Proteomes" id="UP000310477"/>
    </source>
</evidence>
<sequence length="283" mass="31821">MLKRILFIALINFSAIQFTLAQELYVFTEPASNMPAKSIGIRLTNEGMFEPSFTNRTLAEVMVGLNKNFMFHLQGFMSDMDGKYRVEGGSIYAKYRFLSIDEAQSHLRAAAYARVSTSNRNFPSEDINLEGDNSGLQGGVVVTQLIHKLALSATLGYSNALNTSKVLRYSSLTSVPQGITLNPITEPREMLNYSLSSGYLLLPFVYKDYNQPNFNLYVELLGKTNPANGNSYFDIAPAVQLILNSRTRIDLGYRFQAAGNMPNRYLKNMYLARVEFNFFNALK</sequence>
<name>A0A4U1CAQ7_9SPHI</name>
<proteinExistence type="predicted"/>
<dbReference type="OrthoDB" id="649238at2"/>
<organism evidence="2 3">
    <name type="scientific">Pedobacter cryotolerans</name>
    <dbReference type="NCBI Taxonomy" id="2571270"/>
    <lineage>
        <taxon>Bacteria</taxon>
        <taxon>Pseudomonadati</taxon>
        <taxon>Bacteroidota</taxon>
        <taxon>Sphingobacteriia</taxon>
        <taxon>Sphingobacteriales</taxon>
        <taxon>Sphingobacteriaceae</taxon>
        <taxon>Pedobacter</taxon>
    </lineage>
</organism>
<dbReference type="AlphaFoldDB" id="A0A4U1CAQ7"/>
<dbReference type="Proteomes" id="UP000310477">
    <property type="component" value="Unassembled WGS sequence"/>
</dbReference>
<accession>A0A4U1CAQ7</accession>
<evidence type="ECO:0008006" key="4">
    <source>
        <dbReference type="Google" id="ProtNLM"/>
    </source>
</evidence>
<keyword evidence="3" id="KW-1185">Reference proteome</keyword>
<evidence type="ECO:0000256" key="1">
    <source>
        <dbReference type="SAM" id="SignalP"/>
    </source>
</evidence>
<gene>
    <name evidence="2" type="ORF">FA045_00360</name>
</gene>
<evidence type="ECO:0000313" key="2">
    <source>
        <dbReference type="EMBL" id="TKC03055.1"/>
    </source>
</evidence>
<dbReference type="RefSeq" id="WP_136873283.1">
    <property type="nucleotide sequence ID" value="NZ_SWBO01000001.1"/>
</dbReference>